<dbReference type="EMBL" id="CAJOBJ010369382">
    <property type="protein sequence ID" value="CAF5222705.1"/>
    <property type="molecule type" value="Genomic_DNA"/>
</dbReference>
<evidence type="ECO:0000313" key="3">
    <source>
        <dbReference type="Proteomes" id="UP000681720"/>
    </source>
</evidence>
<feature type="compositionally biased region" description="Polar residues" evidence="1">
    <location>
        <begin position="1"/>
        <end position="13"/>
    </location>
</feature>
<comment type="caution">
    <text evidence="2">The sequence shown here is derived from an EMBL/GenBank/DDBJ whole genome shotgun (WGS) entry which is preliminary data.</text>
</comment>
<accession>A0A8S3JWX6</accession>
<feature type="region of interest" description="Disordered" evidence="1">
    <location>
        <begin position="1"/>
        <end position="26"/>
    </location>
</feature>
<organism evidence="2 3">
    <name type="scientific">Rotaria magnacalcarata</name>
    <dbReference type="NCBI Taxonomy" id="392030"/>
    <lineage>
        <taxon>Eukaryota</taxon>
        <taxon>Metazoa</taxon>
        <taxon>Spiralia</taxon>
        <taxon>Gnathifera</taxon>
        <taxon>Rotifera</taxon>
        <taxon>Eurotatoria</taxon>
        <taxon>Bdelloidea</taxon>
        <taxon>Philodinida</taxon>
        <taxon>Philodinidae</taxon>
        <taxon>Rotaria</taxon>
    </lineage>
</organism>
<protein>
    <submittedName>
        <fullName evidence="2">Uncharacterized protein</fullName>
    </submittedName>
</protein>
<dbReference type="Proteomes" id="UP000681720">
    <property type="component" value="Unassembled WGS sequence"/>
</dbReference>
<proteinExistence type="predicted"/>
<dbReference type="AlphaFoldDB" id="A0A8S3JWX6"/>
<reference evidence="2" key="1">
    <citation type="submission" date="2021-02" db="EMBL/GenBank/DDBJ databases">
        <authorList>
            <person name="Nowell W R."/>
        </authorList>
    </citation>
    <scope>NUCLEOTIDE SEQUENCE</scope>
</reference>
<feature type="non-terminal residue" evidence="2">
    <location>
        <position position="1"/>
    </location>
</feature>
<gene>
    <name evidence="2" type="ORF">GIL414_LOCUS85209</name>
</gene>
<evidence type="ECO:0000313" key="2">
    <source>
        <dbReference type="EMBL" id="CAF5222705.1"/>
    </source>
</evidence>
<name>A0A8S3JWX6_9BILA</name>
<sequence>MSNSSYFDRPNTNQRHRFQYDRPANSTLRPNFGSETAESSVSITHIPAAVSRQTIIAFAEQFGELSMEPHITPSD</sequence>
<evidence type="ECO:0000256" key="1">
    <source>
        <dbReference type="SAM" id="MobiDB-lite"/>
    </source>
</evidence>